<sequence length="52" mass="6422">MDKTNNKRKKENSSIIWDYYFEEYDEEEKQLYLVCQDIFGEIIELIKIIQKS</sequence>
<organism evidence="1 2">
    <name type="scientific">Funneliformis caledonium</name>
    <dbReference type="NCBI Taxonomy" id="1117310"/>
    <lineage>
        <taxon>Eukaryota</taxon>
        <taxon>Fungi</taxon>
        <taxon>Fungi incertae sedis</taxon>
        <taxon>Mucoromycota</taxon>
        <taxon>Glomeromycotina</taxon>
        <taxon>Glomeromycetes</taxon>
        <taxon>Glomerales</taxon>
        <taxon>Glomeraceae</taxon>
        <taxon>Funneliformis</taxon>
    </lineage>
</organism>
<reference evidence="1" key="1">
    <citation type="submission" date="2021-06" db="EMBL/GenBank/DDBJ databases">
        <authorList>
            <person name="Kallberg Y."/>
            <person name="Tangrot J."/>
            <person name="Rosling A."/>
        </authorList>
    </citation>
    <scope>NUCLEOTIDE SEQUENCE</scope>
    <source>
        <strain evidence="1">UK204</strain>
    </source>
</reference>
<protein>
    <submittedName>
        <fullName evidence="1">8496_t:CDS:1</fullName>
    </submittedName>
</protein>
<proteinExistence type="predicted"/>
<gene>
    <name evidence="1" type="ORF">FCALED_LOCUS3580</name>
</gene>
<evidence type="ECO:0000313" key="1">
    <source>
        <dbReference type="EMBL" id="CAG8498482.1"/>
    </source>
</evidence>
<evidence type="ECO:0000313" key="2">
    <source>
        <dbReference type="Proteomes" id="UP000789570"/>
    </source>
</evidence>
<dbReference type="Proteomes" id="UP000789570">
    <property type="component" value="Unassembled WGS sequence"/>
</dbReference>
<accession>A0A9N9EY50</accession>
<dbReference type="AlphaFoldDB" id="A0A9N9EY50"/>
<comment type="caution">
    <text evidence="1">The sequence shown here is derived from an EMBL/GenBank/DDBJ whole genome shotgun (WGS) entry which is preliminary data.</text>
</comment>
<keyword evidence="2" id="KW-1185">Reference proteome</keyword>
<dbReference type="EMBL" id="CAJVPQ010000637">
    <property type="protein sequence ID" value="CAG8498482.1"/>
    <property type="molecule type" value="Genomic_DNA"/>
</dbReference>
<name>A0A9N9EY50_9GLOM</name>